<organism evidence="3 4">
    <name type="scientific">Thalassiosira oceanica</name>
    <name type="common">Marine diatom</name>
    <dbReference type="NCBI Taxonomy" id="159749"/>
    <lineage>
        <taxon>Eukaryota</taxon>
        <taxon>Sar</taxon>
        <taxon>Stramenopiles</taxon>
        <taxon>Ochrophyta</taxon>
        <taxon>Bacillariophyta</taxon>
        <taxon>Coscinodiscophyceae</taxon>
        <taxon>Thalassiosirophycidae</taxon>
        <taxon>Thalassiosirales</taxon>
        <taxon>Thalassiosiraceae</taxon>
        <taxon>Thalassiosira</taxon>
    </lineage>
</organism>
<dbReference type="InterPro" id="IPR050168">
    <property type="entry name" value="AAA_ATPase_domain"/>
</dbReference>
<comment type="caution">
    <text evidence="3">The sequence shown here is derived from an EMBL/GenBank/DDBJ whole genome shotgun (WGS) entry which is preliminary data.</text>
</comment>
<dbReference type="PANTHER" id="PTHR23077:SF117">
    <property type="entry name" value="AAA+ ATPASE DOMAIN-CONTAINING PROTEIN"/>
    <property type="match status" value="1"/>
</dbReference>
<dbReference type="InterPro" id="IPR003593">
    <property type="entry name" value="AAA+_ATPase"/>
</dbReference>
<dbReference type="GO" id="GO:0016887">
    <property type="term" value="F:ATP hydrolysis activity"/>
    <property type="evidence" value="ECO:0007669"/>
    <property type="project" value="InterPro"/>
</dbReference>
<evidence type="ECO:0000313" key="3">
    <source>
        <dbReference type="EMBL" id="EJK57388.1"/>
    </source>
</evidence>
<proteinExistence type="inferred from homology"/>
<dbReference type="AlphaFoldDB" id="K0RU57"/>
<dbReference type="Gene3D" id="1.10.8.60">
    <property type="match status" value="2"/>
</dbReference>
<comment type="similarity">
    <text evidence="1">Belongs to the AAA ATPase family.</text>
</comment>
<gene>
    <name evidence="3" type="ORF">THAOC_22569</name>
</gene>
<feature type="domain" description="AAA+ ATPase" evidence="2">
    <location>
        <begin position="168"/>
        <end position="294"/>
    </location>
</feature>
<evidence type="ECO:0000259" key="2">
    <source>
        <dbReference type="SMART" id="SM00382"/>
    </source>
</evidence>
<accession>K0RU57</accession>
<protein>
    <recommendedName>
        <fullName evidence="2">AAA+ ATPase domain-containing protein</fullName>
    </recommendedName>
</protein>
<dbReference type="PANTHER" id="PTHR23077">
    <property type="entry name" value="AAA-FAMILY ATPASE"/>
    <property type="match status" value="1"/>
</dbReference>
<dbReference type="InterPro" id="IPR027417">
    <property type="entry name" value="P-loop_NTPase"/>
</dbReference>
<sequence length="696" mass="74715">MVEQTSGDDGNEHQAILDSSSCEPVTIHLEYMCSTCTYGRRLFGHETLADREEGMSILRRKLNNQVVSKNSISFIPLGFSDDIDLYTDGVFFMVSEAEAQGKPLHDKQCINLKPDSFRVTLVERSTAHEKDSSIEVAEGSEEEYICPGYESTLQELLTMAQTRDQRCSPTAVVISGCPGVGKTRMSVSTTVVSAKNVLLDESVLATFGDNATGSSRRLLIIDDLDALAATSASPESEQLQALNSIVKLIDKTTSEPRGDGTFIVGITRATWGQLPPQLARVGRFERAVEMPPPTLSQRRDVFRYWIATLPIGSNEGGGPAAADEWASLLSPRTAGCVAADIRRICSDALASAYARAGGGRGGPSVAGSLIVSWEVMKEAARNCIPSQLAAMDVIPASLGDFDDGPGPVDLRREFELAWSGFEGYGNEKKRLFRNIVRPWKYHIMNSSGGGSDAVDRTLSDRPSGVLFHGPPGCGKTEAAMRLASCLGLHCVKVRASEVFDQWLGGSEATLRSIFSRARSASPCVLFFDELDSLATNREGGESAGDSASCGVQSRVLTTLLNEMDGITSAGGRQDVLVVGATNRKGAIDAALLRPGRLEEHVLLSYPSASDATDILEMRTAKMPLDGSVDSAKMGEAFEGAKTSCADIDGICRDACLIALRRCEEDGVDDEELAVTSGDFDEAFHRIKGRHLADISA</sequence>
<dbReference type="eggNOG" id="KOG0730">
    <property type="taxonomic scope" value="Eukaryota"/>
</dbReference>
<dbReference type="FunFam" id="3.40.50.300:FF:001921">
    <property type="entry name" value="AAA ATPase domain-containing protein"/>
    <property type="match status" value="1"/>
</dbReference>
<reference evidence="3 4" key="1">
    <citation type="journal article" date="2012" name="Genome Biol.">
        <title>Genome and low-iron response of an oceanic diatom adapted to chronic iron limitation.</title>
        <authorList>
            <person name="Lommer M."/>
            <person name="Specht M."/>
            <person name="Roy A.S."/>
            <person name="Kraemer L."/>
            <person name="Andreson R."/>
            <person name="Gutowska M.A."/>
            <person name="Wolf J."/>
            <person name="Bergner S.V."/>
            <person name="Schilhabel M.B."/>
            <person name="Klostermeier U.C."/>
            <person name="Beiko R.G."/>
            <person name="Rosenstiel P."/>
            <person name="Hippler M."/>
            <person name="Laroche J."/>
        </authorList>
    </citation>
    <scope>NUCLEOTIDE SEQUENCE [LARGE SCALE GENOMIC DNA]</scope>
    <source>
        <strain evidence="3 4">CCMP1005</strain>
    </source>
</reference>
<dbReference type="InterPro" id="IPR003960">
    <property type="entry name" value="ATPase_AAA_CS"/>
</dbReference>
<keyword evidence="4" id="KW-1185">Reference proteome</keyword>
<dbReference type="GO" id="GO:0005524">
    <property type="term" value="F:ATP binding"/>
    <property type="evidence" value="ECO:0007669"/>
    <property type="project" value="UniProtKB-KW"/>
</dbReference>
<dbReference type="OMA" id="EDWERIH"/>
<feature type="domain" description="AAA+ ATPase" evidence="2">
    <location>
        <begin position="461"/>
        <end position="607"/>
    </location>
</feature>
<dbReference type="PROSITE" id="PS00674">
    <property type="entry name" value="AAA"/>
    <property type="match status" value="1"/>
</dbReference>
<dbReference type="Gene3D" id="3.40.50.300">
    <property type="entry name" value="P-loop containing nucleotide triphosphate hydrolases"/>
    <property type="match status" value="2"/>
</dbReference>
<evidence type="ECO:0000256" key="1">
    <source>
        <dbReference type="RuleBase" id="RU003651"/>
    </source>
</evidence>
<name>K0RU57_THAOC</name>
<dbReference type="SMART" id="SM00382">
    <property type="entry name" value="AAA"/>
    <property type="match status" value="2"/>
</dbReference>
<dbReference type="SUPFAM" id="SSF52540">
    <property type="entry name" value="P-loop containing nucleoside triphosphate hydrolases"/>
    <property type="match status" value="2"/>
</dbReference>
<evidence type="ECO:0000313" key="4">
    <source>
        <dbReference type="Proteomes" id="UP000266841"/>
    </source>
</evidence>
<keyword evidence="1" id="KW-0067">ATP-binding</keyword>
<dbReference type="Proteomes" id="UP000266841">
    <property type="component" value="Unassembled WGS sequence"/>
</dbReference>
<dbReference type="EMBL" id="AGNL01028375">
    <property type="protein sequence ID" value="EJK57388.1"/>
    <property type="molecule type" value="Genomic_DNA"/>
</dbReference>
<dbReference type="OrthoDB" id="5421at2759"/>
<keyword evidence="1" id="KW-0547">Nucleotide-binding</keyword>
<dbReference type="Pfam" id="PF00004">
    <property type="entry name" value="AAA"/>
    <property type="match status" value="2"/>
</dbReference>
<dbReference type="InterPro" id="IPR003959">
    <property type="entry name" value="ATPase_AAA_core"/>
</dbReference>